<proteinExistence type="predicted"/>
<dbReference type="OrthoDB" id="1452260at2"/>
<dbReference type="Proteomes" id="UP000181951">
    <property type="component" value="Unassembled WGS sequence"/>
</dbReference>
<evidence type="ECO:0000313" key="1">
    <source>
        <dbReference type="EMBL" id="SEP02695.1"/>
    </source>
</evidence>
<accession>A0A1H8UHM4</accession>
<gene>
    <name evidence="1" type="ORF">SAMN05216267_107320</name>
</gene>
<evidence type="ECO:0000313" key="2">
    <source>
        <dbReference type="Proteomes" id="UP000181951"/>
    </source>
</evidence>
<keyword evidence="2" id="KW-1185">Reference proteome</keyword>
<dbReference type="EMBL" id="FODD01000073">
    <property type="protein sequence ID" value="SEP02695.1"/>
    <property type="molecule type" value="Genomic_DNA"/>
</dbReference>
<name>A0A1H8UHM4_9ACTN</name>
<reference evidence="1 2" key="1">
    <citation type="submission" date="2016-10" db="EMBL/GenBank/DDBJ databases">
        <authorList>
            <person name="de Groot N.N."/>
        </authorList>
    </citation>
    <scope>NUCLEOTIDE SEQUENCE [LARGE SCALE GENOMIC DNA]</scope>
    <source>
        <strain evidence="1 2">CGMCC 4.2026</strain>
    </source>
</reference>
<sequence>MRLLDDLQEGLARRYRQIVNSRRQNFGHEVKYAADWIGKQPLLAAIIAEARHVEEPPPLPGWLDKCEEELGMVWPTDTEEGRAVLLWNLLSSLQPDQAEDLAVRIYSRTHDRDIDNMVRRLADEAFTPLFEWLAGRLQSRSSVVLTLRRYVYLTERFNRVGLNAQFLDRTATGEELYNDDLQKFLFQDAHYITHAKPRSATGEPDLVGELSGEDPIILDGKLYTGSVAYIAKGVRQVYEYAVDYGKNVAYLVVFNRTSDRTLVVDGDGPTDSWPQYFELAGVRVYVVGVRALPPTTTASKMGPLKVAALTRGDVQKALVED</sequence>
<organism evidence="1 2">
    <name type="scientific">Actinacidiphila rubida</name>
    <dbReference type="NCBI Taxonomy" id="310780"/>
    <lineage>
        <taxon>Bacteria</taxon>
        <taxon>Bacillati</taxon>
        <taxon>Actinomycetota</taxon>
        <taxon>Actinomycetes</taxon>
        <taxon>Kitasatosporales</taxon>
        <taxon>Streptomycetaceae</taxon>
        <taxon>Actinacidiphila</taxon>
    </lineage>
</organism>
<dbReference type="AlphaFoldDB" id="A0A1H8UHM4"/>
<protein>
    <submittedName>
        <fullName evidence="1">Uncharacterized protein</fullName>
    </submittedName>
</protein>